<feature type="transmembrane region" description="Helical" evidence="1">
    <location>
        <begin position="207"/>
        <end position="229"/>
    </location>
</feature>
<dbReference type="Proteomes" id="UP000799536">
    <property type="component" value="Unassembled WGS sequence"/>
</dbReference>
<keyword evidence="2" id="KW-0732">Signal</keyword>
<dbReference type="OrthoDB" id="3685345at2759"/>
<evidence type="ECO:0000313" key="4">
    <source>
        <dbReference type="Proteomes" id="UP000799536"/>
    </source>
</evidence>
<feature type="signal peptide" evidence="2">
    <location>
        <begin position="1"/>
        <end position="18"/>
    </location>
</feature>
<dbReference type="EMBL" id="ML994422">
    <property type="protein sequence ID" value="KAF2196303.1"/>
    <property type="molecule type" value="Genomic_DNA"/>
</dbReference>
<dbReference type="AlphaFoldDB" id="A0A9P4JGX4"/>
<gene>
    <name evidence="3" type="ORF">GQ43DRAFT_476446</name>
</gene>
<keyword evidence="1" id="KW-0472">Membrane</keyword>
<accession>A0A9P4JGX4</accession>
<proteinExistence type="predicted"/>
<feature type="chain" id="PRO_5040370197" evidence="2">
    <location>
        <begin position="19"/>
        <end position="432"/>
    </location>
</feature>
<sequence length="432" mass="50305">MGFTTEIIVQFFIQWSLSSLLTYSNLSSKLTYAVTQALYTMFLGQHPVVVYHPQNQVQKTTSYTVFERSLSRLSLIFRVTCLAWLAPFAFTCLGNELSKAITQKQGSDLQQFKNRSRLITNYGNPRYPQARLLTDILGRPRLETYLVLLPFLYCLIKFSNSMQKLKACSFYLSVVASMVIRCLSYSSGCLVFHFLDEDNPSIVAAQSAFSFAMTFWKFPLLLVFVYLWLWRCTYLGRYSDWYHDQTLSIARFPDRHGFFLYRFKPNKKQGDTLSEEDCQTKWGVWKDLAIRLSYLTLVTNTAQILWSLNRYFFYPMRYTHYVNDSEILTLVLAVSLGMYTYARMHSHHAVLYDPERFCYDFKLSVTEGLFERSLLNPYVEPGRAYKAPEHMDAGTMQVDVTTWATPKHKDAHITWTEQMENSSQCNSDDLPA</sequence>
<protein>
    <submittedName>
        <fullName evidence="3">Uncharacterized protein</fullName>
    </submittedName>
</protein>
<feature type="transmembrane region" description="Helical" evidence="1">
    <location>
        <begin position="170"/>
        <end position="195"/>
    </location>
</feature>
<comment type="caution">
    <text evidence="3">The sequence shown here is derived from an EMBL/GenBank/DDBJ whole genome shotgun (WGS) entry which is preliminary data.</text>
</comment>
<evidence type="ECO:0000313" key="3">
    <source>
        <dbReference type="EMBL" id="KAF2196303.1"/>
    </source>
</evidence>
<keyword evidence="1" id="KW-0812">Transmembrane</keyword>
<keyword evidence="4" id="KW-1185">Reference proteome</keyword>
<evidence type="ECO:0000256" key="2">
    <source>
        <dbReference type="SAM" id="SignalP"/>
    </source>
</evidence>
<evidence type="ECO:0000256" key="1">
    <source>
        <dbReference type="SAM" id="Phobius"/>
    </source>
</evidence>
<organism evidence="3 4">
    <name type="scientific">Delitschia confertaspora ATCC 74209</name>
    <dbReference type="NCBI Taxonomy" id="1513339"/>
    <lineage>
        <taxon>Eukaryota</taxon>
        <taxon>Fungi</taxon>
        <taxon>Dikarya</taxon>
        <taxon>Ascomycota</taxon>
        <taxon>Pezizomycotina</taxon>
        <taxon>Dothideomycetes</taxon>
        <taxon>Pleosporomycetidae</taxon>
        <taxon>Pleosporales</taxon>
        <taxon>Delitschiaceae</taxon>
        <taxon>Delitschia</taxon>
    </lineage>
</organism>
<reference evidence="3" key="1">
    <citation type="journal article" date="2020" name="Stud. Mycol.">
        <title>101 Dothideomycetes genomes: a test case for predicting lifestyles and emergence of pathogens.</title>
        <authorList>
            <person name="Haridas S."/>
            <person name="Albert R."/>
            <person name="Binder M."/>
            <person name="Bloem J."/>
            <person name="Labutti K."/>
            <person name="Salamov A."/>
            <person name="Andreopoulos B."/>
            <person name="Baker S."/>
            <person name="Barry K."/>
            <person name="Bills G."/>
            <person name="Bluhm B."/>
            <person name="Cannon C."/>
            <person name="Castanera R."/>
            <person name="Culley D."/>
            <person name="Daum C."/>
            <person name="Ezra D."/>
            <person name="Gonzalez J."/>
            <person name="Henrissat B."/>
            <person name="Kuo A."/>
            <person name="Liang C."/>
            <person name="Lipzen A."/>
            <person name="Lutzoni F."/>
            <person name="Magnuson J."/>
            <person name="Mondo S."/>
            <person name="Nolan M."/>
            <person name="Ohm R."/>
            <person name="Pangilinan J."/>
            <person name="Park H.-J."/>
            <person name="Ramirez L."/>
            <person name="Alfaro M."/>
            <person name="Sun H."/>
            <person name="Tritt A."/>
            <person name="Yoshinaga Y."/>
            <person name="Zwiers L.-H."/>
            <person name="Turgeon B."/>
            <person name="Goodwin S."/>
            <person name="Spatafora J."/>
            <person name="Crous P."/>
            <person name="Grigoriev I."/>
        </authorList>
    </citation>
    <scope>NUCLEOTIDE SEQUENCE</scope>
    <source>
        <strain evidence="3">ATCC 74209</strain>
    </source>
</reference>
<keyword evidence="1" id="KW-1133">Transmembrane helix</keyword>
<name>A0A9P4JGX4_9PLEO</name>